<reference evidence="1" key="1">
    <citation type="journal article" date="2021" name="PeerJ">
        <title>Extensive microbial diversity within the chicken gut microbiome revealed by metagenomics and culture.</title>
        <authorList>
            <person name="Gilroy R."/>
            <person name="Ravi A."/>
            <person name="Getino M."/>
            <person name="Pursley I."/>
            <person name="Horton D.L."/>
            <person name="Alikhan N.F."/>
            <person name="Baker D."/>
            <person name="Gharbi K."/>
            <person name="Hall N."/>
            <person name="Watson M."/>
            <person name="Adriaenssens E.M."/>
            <person name="Foster-Nyarko E."/>
            <person name="Jarju S."/>
            <person name="Secka A."/>
            <person name="Antonio M."/>
            <person name="Oren A."/>
            <person name="Chaudhuri R.R."/>
            <person name="La Ragione R."/>
            <person name="Hildebrand F."/>
            <person name="Pallen M.J."/>
        </authorList>
    </citation>
    <scope>NUCLEOTIDE SEQUENCE</scope>
    <source>
        <strain evidence="1">ChiGjej1B1-14440</strain>
    </source>
</reference>
<dbReference type="EMBL" id="DXET01000028">
    <property type="protein sequence ID" value="HIX80538.1"/>
    <property type="molecule type" value="Genomic_DNA"/>
</dbReference>
<accession>A0A9D1XJ90</accession>
<dbReference type="InterPro" id="IPR007351">
    <property type="entry name" value="YjbR"/>
</dbReference>
<dbReference type="GO" id="GO:0003677">
    <property type="term" value="F:DNA binding"/>
    <property type="evidence" value="ECO:0007669"/>
    <property type="project" value="UniProtKB-KW"/>
</dbReference>
<dbReference type="PANTHER" id="PTHR35145:SF1">
    <property type="entry name" value="CYTOPLASMIC PROTEIN"/>
    <property type="match status" value="1"/>
</dbReference>
<dbReference type="SUPFAM" id="SSF142906">
    <property type="entry name" value="YjbR-like"/>
    <property type="match status" value="1"/>
</dbReference>
<dbReference type="Pfam" id="PF04237">
    <property type="entry name" value="YjbR"/>
    <property type="match status" value="1"/>
</dbReference>
<dbReference type="InterPro" id="IPR038056">
    <property type="entry name" value="YjbR-like_sf"/>
</dbReference>
<name>A0A9D1XJ90_9FIRM</name>
<dbReference type="Proteomes" id="UP000886724">
    <property type="component" value="Unassembled WGS sequence"/>
</dbReference>
<evidence type="ECO:0000313" key="1">
    <source>
        <dbReference type="EMBL" id="HIX80538.1"/>
    </source>
</evidence>
<organism evidence="1 2">
    <name type="scientific">Candidatus Erysipelatoclostridium merdavium</name>
    <dbReference type="NCBI Taxonomy" id="2838566"/>
    <lineage>
        <taxon>Bacteria</taxon>
        <taxon>Bacillati</taxon>
        <taxon>Bacillota</taxon>
        <taxon>Erysipelotrichia</taxon>
        <taxon>Erysipelotrichales</taxon>
        <taxon>Erysipelotrichales incertae sedis</taxon>
    </lineage>
</organism>
<sequence length="223" mass="26667">MRNLENYFKDRKINYDRLIEYGFILKEDNYYYEKIINDGVFKIVIEINKQQKIAKVIDLLNDQEYNLVDVKGVTGNFVGKIKEIYEALINDIIDKCSNVDVFKSKQTIAIINYVKAKYDNDLEFLWKKSPKNAIWRNQNNRKWYGAVLVISKDKLKIESNEMVEILDLRYQKNDIKNIIDNYKIFPGYHMNKDNWITIILDGRVELEEIYQLIDNSYQLSLHK</sequence>
<comment type="caution">
    <text evidence="1">The sequence shown here is derived from an EMBL/GenBank/DDBJ whole genome shotgun (WGS) entry which is preliminary data.</text>
</comment>
<keyword evidence="1" id="KW-0238">DNA-binding</keyword>
<protein>
    <submittedName>
        <fullName evidence="1">MmcQ/YjbR family DNA-binding protein</fullName>
    </submittedName>
</protein>
<gene>
    <name evidence="1" type="ORF">H9980_01000</name>
</gene>
<dbReference type="PANTHER" id="PTHR35145">
    <property type="entry name" value="CYTOPLASMIC PROTEIN-RELATED"/>
    <property type="match status" value="1"/>
</dbReference>
<reference evidence="1" key="2">
    <citation type="submission" date="2021-04" db="EMBL/GenBank/DDBJ databases">
        <authorList>
            <person name="Gilroy R."/>
        </authorList>
    </citation>
    <scope>NUCLEOTIDE SEQUENCE</scope>
    <source>
        <strain evidence="1">ChiGjej1B1-14440</strain>
    </source>
</reference>
<dbReference type="Gene3D" id="3.90.1150.30">
    <property type="match status" value="1"/>
</dbReference>
<evidence type="ECO:0000313" key="2">
    <source>
        <dbReference type="Proteomes" id="UP000886724"/>
    </source>
</evidence>
<dbReference type="InterPro" id="IPR058532">
    <property type="entry name" value="YjbR/MT2646/Rv2570-like"/>
</dbReference>
<dbReference type="AlphaFoldDB" id="A0A9D1XJ90"/>
<proteinExistence type="predicted"/>